<proteinExistence type="predicted"/>
<sequence length="149" mass="16413">MLHLVGGQLLGRTASPGEDWCGRLAWKAASREWSLPRGQPRGQVVGFINQQLSQPPAAGRFAVSPFLSRNLRSSVRRLLSKLGCHSARRMRSSGSTGSSSQLTSESVKESWHRLVMANAAASCWPPGLWLSWLRLRLARFLVENCESNG</sequence>
<evidence type="ECO:0000313" key="1">
    <source>
        <dbReference type="EMBL" id="DAA03936.1"/>
    </source>
</evidence>
<reference evidence="1" key="1">
    <citation type="journal article" date="2003" name="Genome Biol.">
        <title>An integrated gene annotation and transcriptional profiling approach towards the full gene content of the Drosophila genome.</title>
        <authorList>
            <person name="Hild M."/>
            <person name="Beckmann B."/>
            <person name="Haas S.A."/>
            <person name="Koch B."/>
            <person name="Solovyev V."/>
            <person name="Busold C."/>
            <person name="Fellenberg K."/>
            <person name="Boutros M."/>
            <person name="Vingron M."/>
            <person name="Sauer F."/>
            <person name="Hoheisel J.D."/>
            <person name="Paro R."/>
        </authorList>
    </citation>
    <scope>NUCLEOTIDE SEQUENCE</scope>
</reference>
<organism evidence="1">
    <name type="scientific">Drosophila melanogaster</name>
    <name type="common">Fruit fly</name>
    <dbReference type="NCBI Taxonomy" id="7227"/>
    <lineage>
        <taxon>Eukaryota</taxon>
        <taxon>Metazoa</taxon>
        <taxon>Ecdysozoa</taxon>
        <taxon>Arthropoda</taxon>
        <taxon>Hexapoda</taxon>
        <taxon>Insecta</taxon>
        <taxon>Pterygota</taxon>
        <taxon>Neoptera</taxon>
        <taxon>Endopterygota</taxon>
        <taxon>Diptera</taxon>
        <taxon>Brachycera</taxon>
        <taxon>Muscomorpha</taxon>
        <taxon>Ephydroidea</taxon>
        <taxon>Drosophilidae</taxon>
        <taxon>Drosophila</taxon>
        <taxon>Sophophora</taxon>
    </lineage>
</organism>
<protein>
    <submittedName>
        <fullName evidence="1">HDC12767</fullName>
    </submittedName>
</protein>
<dbReference type="AlphaFoldDB" id="Q6IKD6"/>
<dbReference type="EMBL" id="BK002430">
    <property type="protein sequence ID" value="DAA03936.1"/>
    <property type="molecule type" value="Genomic_DNA"/>
</dbReference>
<name>Q6IKD6_DROME</name>
<gene>
    <name evidence="1" type="ORF">HDC12767</name>
</gene>
<accession>Q6IKD6</accession>